<dbReference type="OrthoDB" id="7505659at2"/>
<dbReference type="PANTHER" id="PTHR43479">
    <property type="entry name" value="ACREF/ENVCD OPERON REPRESSOR-RELATED"/>
    <property type="match status" value="1"/>
</dbReference>
<dbReference type="PRINTS" id="PR00455">
    <property type="entry name" value="HTHTETR"/>
</dbReference>
<dbReference type="PATRIC" id="fig|1125712.3.peg.396"/>
<dbReference type="InterPro" id="IPR009057">
    <property type="entry name" value="Homeodomain-like_sf"/>
</dbReference>
<evidence type="ECO:0000313" key="5">
    <source>
        <dbReference type="Proteomes" id="UP000016638"/>
    </source>
</evidence>
<keyword evidence="1 2" id="KW-0238">DNA-binding</keyword>
<dbReference type="GO" id="GO:0003677">
    <property type="term" value="F:DNA binding"/>
    <property type="evidence" value="ECO:0007669"/>
    <property type="project" value="UniProtKB-UniRule"/>
</dbReference>
<dbReference type="Gene3D" id="1.10.357.10">
    <property type="entry name" value="Tetracycline Repressor, domain 2"/>
    <property type="match status" value="1"/>
</dbReference>
<dbReference type="AlphaFoldDB" id="U2V4G5"/>
<dbReference type="EMBL" id="AWEZ01000016">
    <property type="protein sequence ID" value="ERL10242.1"/>
    <property type="molecule type" value="Genomic_DNA"/>
</dbReference>
<dbReference type="PANTHER" id="PTHR43479:SF11">
    <property type="entry name" value="ACREF_ENVCD OPERON REPRESSOR-RELATED"/>
    <property type="match status" value="1"/>
</dbReference>
<dbReference type="Proteomes" id="UP000016638">
    <property type="component" value="Unassembled WGS sequence"/>
</dbReference>
<organism evidence="4 5">
    <name type="scientific">Olsenella profusa F0195</name>
    <dbReference type="NCBI Taxonomy" id="1125712"/>
    <lineage>
        <taxon>Bacteria</taxon>
        <taxon>Bacillati</taxon>
        <taxon>Actinomycetota</taxon>
        <taxon>Coriobacteriia</taxon>
        <taxon>Coriobacteriales</taxon>
        <taxon>Atopobiaceae</taxon>
        <taxon>Olsenella</taxon>
    </lineage>
</organism>
<name>U2V4G5_9ACTN</name>
<gene>
    <name evidence="4" type="ORF">HMPREF1316_2164</name>
</gene>
<dbReference type="SUPFAM" id="SSF46689">
    <property type="entry name" value="Homeodomain-like"/>
    <property type="match status" value="1"/>
</dbReference>
<evidence type="ECO:0000256" key="1">
    <source>
        <dbReference type="ARBA" id="ARBA00023125"/>
    </source>
</evidence>
<evidence type="ECO:0000259" key="3">
    <source>
        <dbReference type="PROSITE" id="PS50977"/>
    </source>
</evidence>
<dbReference type="Pfam" id="PF00440">
    <property type="entry name" value="TetR_N"/>
    <property type="match status" value="1"/>
</dbReference>
<dbReference type="InterPro" id="IPR050624">
    <property type="entry name" value="HTH-type_Tx_Regulator"/>
</dbReference>
<evidence type="ECO:0000256" key="2">
    <source>
        <dbReference type="PROSITE-ProRule" id="PRU00335"/>
    </source>
</evidence>
<evidence type="ECO:0000313" key="4">
    <source>
        <dbReference type="EMBL" id="ERL10242.1"/>
    </source>
</evidence>
<dbReference type="PROSITE" id="PS50977">
    <property type="entry name" value="HTH_TETR_2"/>
    <property type="match status" value="1"/>
</dbReference>
<dbReference type="RefSeq" id="WP_021725258.1">
    <property type="nucleotide sequence ID" value="NZ_AWEZ01000016.1"/>
</dbReference>
<accession>U2V4G5</accession>
<feature type="DNA-binding region" description="H-T-H motif" evidence="2">
    <location>
        <begin position="29"/>
        <end position="48"/>
    </location>
</feature>
<sequence>MARDFDKTHKRIVESALDQFGRMGFRGTSIRGICREAGVTNGAFHAHFRSKEELFDQLVKPCVSGFDELYGSMAERYMDIASRGDIIRSLQQSLDSVGELIHFVFEHAAAFRLILQDSGGTRYEHFADDVAQAETKGMMAFMERCKPFLGRQRVLGI</sequence>
<reference evidence="4 5" key="1">
    <citation type="submission" date="2013-08" db="EMBL/GenBank/DDBJ databases">
        <authorList>
            <person name="Durkin A.S."/>
            <person name="Haft D.R."/>
            <person name="McCorrison J."/>
            <person name="Torralba M."/>
            <person name="Gillis M."/>
            <person name="Haft D.H."/>
            <person name="Methe B."/>
            <person name="Sutton G."/>
            <person name="Nelson K.E."/>
        </authorList>
    </citation>
    <scope>NUCLEOTIDE SEQUENCE [LARGE SCALE GENOMIC DNA]</scope>
    <source>
        <strain evidence="4 5">F0195</strain>
    </source>
</reference>
<dbReference type="InterPro" id="IPR001647">
    <property type="entry name" value="HTH_TetR"/>
</dbReference>
<dbReference type="eggNOG" id="COG1309">
    <property type="taxonomic scope" value="Bacteria"/>
</dbReference>
<dbReference type="PROSITE" id="PS01081">
    <property type="entry name" value="HTH_TETR_1"/>
    <property type="match status" value="1"/>
</dbReference>
<feature type="domain" description="HTH tetR-type" evidence="3">
    <location>
        <begin position="6"/>
        <end position="66"/>
    </location>
</feature>
<dbReference type="InterPro" id="IPR023772">
    <property type="entry name" value="DNA-bd_HTH_TetR-type_CS"/>
</dbReference>
<keyword evidence="5" id="KW-1185">Reference proteome</keyword>
<protein>
    <submittedName>
        <fullName evidence="4">Transcriptional regulator, TetR family</fullName>
    </submittedName>
</protein>
<comment type="caution">
    <text evidence="4">The sequence shown here is derived from an EMBL/GenBank/DDBJ whole genome shotgun (WGS) entry which is preliminary data.</text>
</comment>
<proteinExistence type="predicted"/>
<dbReference type="STRING" id="1125712.HMPREF1316_2164"/>